<dbReference type="EMBL" id="JACIGK010000011">
    <property type="protein sequence ID" value="MBB4266183.1"/>
    <property type="molecule type" value="Genomic_DNA"/>
</dbReference>
<dbReference type="Proteomes" id="UP000554286">
    <property type="component" value="Unassembled WGS sequence"/>
</dbReference>
<evidence type="ECO:0000313" key="9">
    <source>
        <dbReference type="EMBL" id="MBB4266183.1"/>
    </source>
</evidence>
<evidence type="ECO:0000313" key="10">
    <source>
        <dbReference type="Proteomes" id="UP000554286"/>
    </source>
</evidence>
<reference evidence="9 10" key="1">
    <citation type="submission" date="2020-08" db="EMBL/GenBank/DDBJ databases">
        <title>Genome sequencing of Purple Non-Sulfur Bacteria from various extreme environments.</title>
        <authorList>
            <person name="Mayer M."/>
        </authorList>
    </citation>
    <scope>NUCLEOTIDE SEQUENCE [LARGE SCALE GENOMIC DNA]</scope>
    <source>
        <strain evidence="9 10">JA131</strain>
    </source>
</reference>
<feature type="domain" description="Na+/H+ antiporter MnhB subunit-related protein" evidence="8">
    <location>
        <begin position="6"/>
        <end position="127"/>
    </location>
</feature>
<dbReference type="InterPro" id="IPR050622">
    <property type="entry name" value="CPA3_antiporter_subunitB"/>
</dbReference>
<comment type="subcellular location">
    <subcellularLocation>
        <location evidence="1">Cell membrane</location>
        <topology evidence="1">Multi-pass membrane protein</topology>
    </subcellularLocation>
</comment>
<proteinExistence type="inferred from homology"/>
<feature type="transmembrane region" description="Helical" evidence="7">
    <location>
        <begin position="12"/>
        <end position="29"/>
    </location>
</feature>
<feature type="transmembrane region" description="Helical" evidence="7">
    <location>
        <begin position="66"/>
        <end position="89"/>
    </location>
</feature>
<comment type="similarity">
    <text evidence="2">Belongs to the CPA3 antiporters (TC 2.A.63) subunit B family.</text>
</comment>
<dbReference type="InterPro" id="IPR007182">
    <property type="entry name" value="MnhB"/>
</dbReference>
<evidence type="ECO:0000256" key="7">
    <source>
        <dbReference type="SAM" id="Phobius"/>
    </source>
</evidence>
<feature type="transmembrane region" description="Helical" evidence="7">
    <location>
        <begin position="35"/>
        <end position="54"/>
    </location>
</feature>
<dbReference type="GO" id="GO:0005886">
    <property type="term" value="C:plasma membrane"/>
    <property type="evidence" value="ECO:0007669"/>
    <property type="project" value="UniProtKB-SubCell"/>
</dbReference>
<dbReference type="PANTHER" id="PTHR33932">
    <property type="entry name" value="NA(+)/H(+) ANTIPORTER SUBUNIT B"/>
    <property type="match status" value="1"/>
</dbReference>
<protein>
    <submittedName>
        <fullName evidence="9">Multicomponent Na+:H+ antiporter subunit B</fullName>
    </submittedName>
</protein>
<evidence type="ECO:0000256" key="1">
    <source>
        <dbReference type="ARBA" id="ARBA00004651"/>
    </source>
</evidence>
<evidence type="ECO:0000256" key="5">
    <source>
        <dbReference type="ARBA" id="ARBA00022989"/>
    </source>
</evidence>
<evidence type="ECO:0000256" key="2">
    <source>
        <dbReference type="ARBA" id="ARBA00009425"/>
    </source>
</evidence>
<evidence type="ECO:0000256" key="3">
    <source>
        <dbReference type="ARBA" id="ARBA00022475"/>
    </source>
</evidence>
<name>A0A7W6RCY9_9PROT</name>
<dbReference type="Pfam" id="PF04039">
    <property type="entry name" value="MnhB"/>
    <property type="match status" value="1"/>
</dbReference>
<keyword evidence="6 7" id="KW-0472">Membrane</keyword>
<dbReference type="NCBIfam" id="NF009162">
    <property type="entry name" value="PRK12508.1"/>
    <property type="match status" value="1"/>
</dbReference>
<keyword evidence="5 7" id="KW-1133">Transmembrane helix</keyword>
<evidence type="ECO:0000256" key="4">
    <source>
        <dbReference type="ARBA" id="ARBA00022692"/>
    </source>
</evidence>
<organism evidence="9 10">
    <name type="scientific">Roseospira visakhapatnamensis</name>
    <dbReference type="NCBI Taxonomy" id="390880"/>
    <lineage>
        <taxon>Bacteria</taxon>
        <taxon>Pseudomonadati</taxon>
        <taxon>Pseudomonadota</taxon>
        <taxon>Alphaproteobacteria</taxon>
        <taxon>Rhodospirillales</taxon>
        <taxon>Rhodospirillaceae</taxon>
        <taxon>Roseospira</taxon>
    </lineage>
</organism>
<feature type="transmembrane region" description="Helical" evidence="7">
    <location>
        <begin position="109"/>
        <end position="134"/>
    </location>
</feature>
<keyword evidence="4 7" id="KW-0812">Transmembrane</keyword>
<accession>A0A7W6RCY9</accession>
<evidence type="ECO:0000259" key="8">
    <source>
        <dbReference type="Pfam" id="PF04039"/>
    </source>
</evidence>
<dbReference type="PANTHER" id="PTHR33932:SF4">
    <property type="entry name" value="NA(+)_H(+) ANTIPORTER SUBUNIT B"/>
    <property type="match status" value="1"/>
</dbReference>
<dbReference type="AlphaFoldDB" id="A0A7W6RCY9"/>
<keyword evidence="10" id="KW-1185">Reference proteome</keyword>
<sequence>MNHHSVLRTMTKLLMPPIMLFALYVQFHGDYGPGGGFQAGVIFAVAFILFALIFGPVRARRVAPAWVTTPLTAIGVLLYAGVGVVSLLLGGEFLNYDVLAHDPHHGQHLGILLVELGVGITVWAVMVSIFMAFVERGAAAHADGILDGTPDGTPDDREDGHA</sequence>
<evidence type="ECO:0000256" key="6">
    <source>
        <dbReference type="ARBA" id="ARBA00023136"/>
    </source>
</evidence>
<dbReference type="RefSeq" id="WP_184044287.1">
    <property type="nucleotide sequence ID" value="NZ_JACIGK010000011.1"/>
</dbReference>
<gene>
    <name evidence="9" type="ORF">GGD89_001812</name>
</gene>
<keyword evidence="3" id="KW-1003">Cell membrane</keyword>
<comment type="caution">
    <text evidence="9">The sequence shown here is derived from an EMBL/GenBank/DDBJ whole genome shotgun (WGS) entry which is preliminary data.</text>
</comment>